<evidence type="ECO:0000256" key="6">
    <source>
        <dbReference type="ARBA" id="ARBA00023288"/>
    </source>
</evidence>
<keyword evidence="5" id="KW-0564">Palmitate</keyword>
<dbReference type="EMBL" id="UHIA01000004">
    <property type="protein sequence ID" value="SUO97432.1"/>
    <property type="molecule type" value="Genomic_DNA"/>
</dbReference>
<sequence length="50" mass="4903">MRKILSVLGLVSVLALAGCNAVKGVGQDVQKAGSGLENAAESTGGTGRSM</sequence>
<keyword evidence="3 7" id="KW-0732">Signal</keyword>
<dbReference type="GO" id="GO:0009636">
    <property type="term" value="P:response to toxic substance"/>
    <property type="evidence" value="ECO:0007669"/>
    <property type="project" value="InterPro"/>
</dbReference>
<accession>A0A380MYP7</accession>
<evidence type="ECO:0000256" key="3">
    <source>
        <dbReference type="ARBA" id="ARBA00022729"/>
    </source>
</evidence>
<dbReference type="RefSeq" id="WP_115218628.1">
    <property type="nucleotide sequence ID" value="NZ_UHIA01000004.1"/>
</dbReference>
<evidence type="ECO:0000256" key="5">
    <source>
        <dbReference type="ARBA" id="ARBA00023139"/>
    </source>
</evidence>
<dbReference type="InterPro" id="IPR012556">
    <property type="entry name" value="Entericidin"/>
</dbReference>
<feature type="signal peptide" evidence="7">
    <location>
        <begin position="1"/>
        <end position="17"/>
    </location>
</feature>
<comment type="similarity">
    <text evidence="1">Belongs to the EcnA/EcnB lipoprotein family.</text>
</comment>
<evidence type="ECO:0000256" key="2">
    <source>
        <dbReference type="ARBA" id="ARBA00022475"/>
    </source>
</evidence>
<dbReference type="OrthoDB" id="9181810at2"/>
<proteinExistence type="inferred from homology"/>
<dbReference type="Pfam" id="PF08085">
    <property type="entry name" value="Entericidin"/>
    <property type="match status" value="1"/>
</dbReference>
<evidence type="ECO:0000256" key="4">
    <source>
        <dbReference type="ARBA" id="ARBA00023136"/>
    </source>
</evidence>
<feature type="chain" id="PRO_5016846159" evidence="7">
    <location>
        <begin position="18"/>
        <end position="50"/>
    </location>
</feature>
<keyword evidence="9" id="KW-1185">Reference proteome</keyword>
<keyword evidence="4" id="KW-0472">Membrane</keyword>
<keyword evidence="2" id="KW-1003">Cell membrane</keyword>
<keyword evidence="6" id="KW-0449">Lipoprotein</keyword>
<evidence type="ECO:0000313" key="8">
    <source>
        <dbReference type="EMBL" id="SUO97432.1"/>
    </source>
</evidence>
<evidence type="ECO:0000256" key="7">
    <source>
        <dbReference type="SAM" id="SignalP"/>
    </source>
</evidence>
<protein>
    <submittedName>
        <fullName evidence="8">Predicted small secreted protein</fullName>
    </submittedName>
</protein>
<gene>
    <name evidence="8" type="ORF">NCTC10717_01447</name>
</gene>
<evidence type="ECO:0000313" key="9">
    <source>
        <dbReference type="Proteomes" id="UP000254575"/>
    </source>
</evidence>
<dbReference type="GO" id="GO:0016020">
    <property type="term" value="C:membrane"/>
    <property type="evidence" value="ECO:0007669"/>
    <property type="project" value="InterPro"/>
</dbReference>
<dbReference type="AlphaFoldDB" id="A0A380MYP7"/>
<evidence type="ECO:0000256" key="1">
    <source>
        <dbReference type="ARBA" id="ARBA00010296"/>
    </source>
</evidence>
<dbReference type="Proteomes" id="UP000254575">
    <property type="component" value="Unassembled WGS sequence"/>
</dbReference>
<name>A0A380MYP7_9GAMM</name>
<organism evidence="8 9">
    <name type="scientific">Suttonella indologenes</name>
    <dbReference type="NCBI Taxonomy" id="13276"/>
    <lineage>
        <taxon>Bacteria</taxon>
        <taxon>Pseudomonadati</taxon>
        <taxon>Pseudomonadota</taxon>
        <taxon>Gammaproteobacteria</taxon>
        <taxon>Cardiobacteriales</taxon>
        <taxon>Cardiobacteriaceae</taxon>
        <taxon>Suttonella</taxon>
    </lineage>
</organism>
<dbReference type="PROSITE" id="PS51257">
    <property type="entry name" value="PROKAR_LIPOPROTEIN"/>
    <property type="match status" value="1"/>
</dbReference>
<reference evidence="8 9" key="1">
    <citation type="submission" date="2018-06" db="EMBL/GenBank/DDBJ databases">
        <authorList>
            <consortium name="Pathogen Informatics"/>
            <person name="Doyle S."/>
        </authorList>
    </citation>
    <scope>NUCLEOTIDE SEQUENCE [LARGE SCALE GENOMIC DNA]</scope>
    <source>
        <strain evidence="8 9">NCTC10717</strain>
    </source>
</reference>